<dbReference type="EMBL" id="CAJNOJ010000487">
    <property type="protein sequence ID" value="CAF1465221.1"/>
    <property type="molecule type" value="Genomic_DNA"/>
</dbReference>
<evidence type="ECO:0000313" key="1">
    <source>
        <dbReference type="EMBL" id="CAF1465221.1"/>
    </source>
</evidence>
<proteinExistence type="predicted"/>
<accession>A0A815QMP6</accession>
<reference evidence="1" key="1">
    <citation type="submission" date="2021-02" db="EMBL/GenBank/DDBJ databases">
        <authorList>
            <person name="Nowell W R."/>
        </authorList>
    </citation>
    <scope>NUCLEOTIDE SEQUENCE</scope>
</reference>
<gene>
    <name evidence="1" type="ORF">EDS130_LOCUS40420</name>
</gene>
<name>A0A815QMP6_ADIRI</name>
<sequence length="79" mass="8681">MHWKPPFKGPIKTIDFLLSKTRFKHQPNLYKKKQNEKQFANAGIAAYLACIANCSVALPPMGLGGCEILCLPLLSAPTP</sequence>
<protein>
    <submittedName>
        <fullName evidence="1">Uncharacterized protein</fullName>
    </submittedName>
</protein>
<dbReference type="AlphaFoldDB" id="A0A815QMP6"/>
<organism evidence="1 2">
    <name type="scientific">Adineta ricciae</name>
    <name type="common">Rotifer</name>
    <dbReference type="NCBI Taxonomy" id="249248"/>
    <lineage>
        <taxon>Eukaryota</taxon>
        <taxon>Metazoa</taxon>
        <taxon>Spiralia</taxon>
        <taxon>Gnathifera</taxon>
        <taxon>Rotifera</taxon>
        <taxon>Eurotatoria</taxon>
        <taxon>Bdelloidea</taxon>
        <taxon>Adinetida</taxon>
        <taxon>Adinetidae</taxon>
        <taxon>Adineta</taxon>
    </lineage>
</organism>
<dbReference type="Proteomes" id="UP000663852">
    <property type="component" value="Unassembled WGS sequence"/>
</dbReference>
<comment type="caution">
    <text evidence="1">The sequence shown here is derived from an EMBL/GenBank/DDBJ whole genome shotgun (WGS) entry which is preliminary data.</text>
</comment>
<evidence type="ECO:0000313" key="2">
    <source>
        <dbReference type="Proteomes" id="UP000663852"/>
    </source>
</evidence>